<feature type="chain" id="PRO_5005539596" evidence="1">
    <location>
        <begin position="39"/>
        <end position="813"/>
    </location>
</feature>
<sequence>MKQRISVTGSEKINMHSQCHFSAWIISLSLFFSASAYAVDSAYDQLVLQARDGQTEGLLNWLQNREKQGPLNVDQVADWLQVAGWAGRDEDVVHVWQRYHSQMDIPARGVVAAAWAYRNLQQWDASLSLWQNARQMEPDNDDLRTGWILTLADAQQNSLALNEAQRLVRDTPSAQHYQVMAYVWRAQGKRWDSLFAITQAWQKESDNNSIKADLLDDWTDNRIPGPALILSRTLELPAEQTRQLELNDAAELVRVAQVASRGEAERFRVADHALARYDALLTKWKAVPEAQEDYRQARIDRLGALLVRNDFAGVIREYDALRGDGKPVPDYVDGWVATALLSQRQPEAAYQLFGQNPAHVEPEMFYAALESEDFPSAKRIVDRMIASTPYLVYDYGSPVPSPNDRWLISRAMLANYYSSANDLPAAETLTEHLANSAPGNQALRIHYASVLAARGKTHAAERQLKIAEVLEPSSLDLERQQAYVAQSLQEWRQFELLTDDVVVRSPEAPATQQLARTRDIHHKYELRISGNKGISSDSPVSGTRDFTWNSVLYGPPIADHWRPFAGFNFATGQFEEGKGYNRDVLGGVEFTTRDYWVEAELSNQNFGHGNKQGARLSAWHDFSDSWRIGGSAERLSAGTPLRALRNGVTANGGQAYVRWYQNERREYRLSVAPTWFSDGNQRMEYGLSGKERLWSAPHFTLDLTPDISASTNTKENVPYYNPKRDFSVTPGLSAEHIIYRRYDTVWSQQLTGGLGAYWQKNEGTGLVTQLGYGQRVQWNNVLDAGVMLTWDKRPYDGERERNLGVSFDMNVRF</sequence>
<organism evidence="3 4">
    <name type="scientific">Trabulsiella odontotermitis</name>
    <dbReference type="NCBI Taxonomy" id="379893"/>
    <lineage>
        <taxon>Bacteria</taxon>
        <taxon>Pseudomonadati</taxon>
        <taxon>Pseudomonadota</taxon>
        <taxon>Gammaproteobacteria</taxon>
        <taxon>Enterobacterales</taxon>
        <taxon>Enterobacteriaceae</taxon>
        <taxon>Trabulsiella</taxon>
    </lineage>
</organism>
<dbReference type="InterPro" id="IPR011990">
    <property type="entry name" value="TPR-like_helical_dom_sf"/>
</dbReference>
<proteinExistence type="predicted"/>
<dbReference type="InterPro" id="IPR049003">
    <property type="entry name" value="PgaA_barrel"/>
</dbReference>
<dbReference type="Proteomes" id="UP000037393">
    <property type="component" value="Unassembled WGS sequence"/>
</dbReference>
<evidence type="ECO:0000313" key="4">
    <source>
        <dbReference type="Proteomes" id="UP000037393"/>
    </source>
</evidence>
<evidence type="ECO:0000259" key="2">
    <source>
        <dbReference type="Pfam" id="PF21197"/>
    </source>
</evidence>
<accession>A0A0L0H241</accession>
<dbReference type="AlphaFoldDB" id="A0A0L0H241"/>
<evidence type="ECO:0000313" key="3">
    <source>
        <dbReference type="EMBL" id="KNC95049.1"/>
    </source>
</evidence>
<keyword evidence="4" id="KW-1185">Reference proteome</keyword>
<dbReference type="PATRIC" id="fig|379893.4.peg.1611"/>
<dbReference type="InterPro" id="IPR023870">
    <property type="entry name" value="PGA_export_porin_PgaA"/>
</dbReference>
<dbReference type="NCBIfam" id="NF007468">
    <property type="entry name" value="PRK10049.1"/>
    <property type="match status" value="1"/>
</dbReference>
<keyword evidence="1" id="KW-0732">Signal</keyword>
<reference evidence="3 4" key="1">
    <citation type="journal article" date="2015" name="Appl. Environ. Microbiol.">
        <title>The Enterobacterium Trabulsiella odontotermitis Presents Novel Adaptations Related to Its Association with Fungus-Growing Termites.</title>
        <authorList>
            <person name="Sapountzis P."/>
            <person name="Gruntjes T."/>
            <person name="Otani S."/>
            <person name="Estevez J."/>
            <person name="da Costa R.R."/>
            <person name="Plunkett G.3rd."/>
            <person name="Perna N.T."/>
            <person name="Poulsen M."/>
        </authorList>
    </citation>
    <scope>NUCLEOTIDE SEQUENCE [LARGE SCALE GENOMIC DNA]</scope>
    <source>
        <strain evidence="3 4">12</strain>
    </source>
</reference>
<feature type="signal peptide" evidence="1">
    <location>
        <begin position="1"/>
        <end position="38"/>
    </location>
</feature>
<dbReference type="NCBIfam" id="TIGR03939">
    <property type="entry name" value="PGA_TPR_OMP"/>
    <property type="match status" value="1"/>
</dbReference>
<feature type="domain" description="PgaA membrane beta barrel" evidence="2">
    <location>
        <begin position="520"/>
        <end position="813"/>
    </location>
</feature>
<dbReference type="GO" id="GO:1901515">
    <property type="term" value="F:poly-beta-1,6-N-acetyl-D-glucosamine transmembrane transporter activity"/>
    <property type="evidence" value="ECO:0007669"/>
    <property type="project" value="InterPro"/>
</dbReference>
<dbReference type="Pfam" id="PF21197">
    <property type="entry name" value="PgaA_barrel"/>
    <property type="match status" value="1"/>
</dbReference>
<dbReference type="SUPFAM" id="SSF48452">
    <property type="entry name" value="TPR-like"/>
    <property type="match status" value="1"/>
</dbReference>
<gene>
    <name evidence="3" type="primary">hmsH</name>
    <name evidence="3" type="ORF">GM31_07890</name>
</gene>
<protein>
    <submittedName>
        <fullName evidence="3">Biofilm formation protein HmsH</fullName>
    </submittedName>
</protein>
<dbReference type="Gene3D" id="1.25.40.10">
    <property type="entry name" value="Tetratricopeptide repeat domain"/>
    <property type="match status" value="2"/>
</dbReference>
<comment type="caution">
    <text evidence="3">The sequence shown here is derived from an EMBL/GenBank/DDBJ whole genome shotgun (WGS) entry which is preliminary data.</text>
</comment>
<name>A0A0L0H241_9ENTR</name>
<dbReference type="EMBL" id="JNGI01000017">
    <property type="protein sequence ID" value="KNC95049.1"/>
    <property type="molecule type" value="Genomic_DNA"/>
</dbReference>
<evidence type="ECO:0000256" key="1">
    <source>
        <dbReference type="SAM" id="SignalP"/>
    </source>
</evidence>